<keyword evidence="1" id="KW-0812">Transmembrane</keyword>
<keyword evidence="1" id="KW-0472">Membrane</keyword>
<evidence type="ECO:0000313" key="3">
    <source>
        <dbReference type="Proteomes" id="UP000324705"/>
    </source>
</evidence>
<dbReference type="Proteomes" id="UP000324705">
    <property type="component" value="Chromosome 5A"/>
</dbReference>
<keyword evidence="3" id="KW-1185">Reference proteome</keyword>
<evidence type="ECO:0000256" key="1">
    <source>
        <dbReference type="SAM" id="Phobius"/>
    </source>
</evidence>
<dbReference type="Gramene" id="TRITD5Av1G203500.4">
    <property type="protein sequence ID" value="TRITD5Av1G203500.4"/>
    <property type="gene ID" value="TRITD5Av1G203500"/>
</dbReference>
<dbReference type="AlphaFoldDB" id="A0A9R0WSZ5"/>
<name>A0A9R0WSZ5_TRITD</name>
<organism evidence="2 3">
    <name type="scientific">Triticum turgidum subsp. durum</name>
    <name type="common">Durum wheat</name>
    <name type="synonym">Triticum durum</name>
    <dbReference type="NCBI Taxonomy" id="4567"/>
    <lineage>
        <taxon>Eukaryota</taxon>
        <taxon>Viridiplantae</taxon>
        <taxon>Streptophyta</taxon>
        <taxon>Embryophyta</taxon>
        <taxon>Tracheophyta</taxon>
        <taxon>Spermatophyta</taxon>
        <taxon>Magnoliopsida</taxon>
        <taxon>Liliopsida</taxon>
        <taxon>Poales</taxon>
        <taxon>Poaceae</taxon>
        <taxon>BOP clade</taxon>
        <taxon>Pooideae</taxon>
        <taxon>Triticodae</taxon>
        <taxon>Triticeae</taxon>
        <taxon>Triticinae</taxon>
        <taxon>Triticum</taxon>
    </lineage>
</organism>
<evidence type="ECO:0000313" key="2">
    <source>
        <dbReference type="EMBL" id="VAI21891.1"/>
    </source>
</evidence>
<accession>A0A9R0WSZ5</accession>
<keyword evidence="1" id="KW-1133">Transmembrane helix</keyword>
<proteinExistence type="predicted"/>
<protein>
    <submittedName>
        <fullName evidence="2">Uncharacterized protein</fullName>
    </submittedName>
</protein>
<gene>
    <name evidence="2" type="ORF">TRITD_5Av1G203500</name>
</gene>
<feature type="transmembrane region" description="Helical" evidence="1">
    <location>
        <begin position="40"/>
        <end position="60"/>
    </location>
</feature>
<reference evidence="2 3" key="1">
    <citation type="submission" date="2017-09" db="EMBL/GenBank/DDBJ databases">
        <authorList>
            <consortium name="International Durum Wheat Genome Sequencing Consortium (IDWGSC)"/>
            <person name="Milanesi L."/>
        </authorList>
    </citation>
    <scope>NUCLEOTIDE SEQUENCE [LARGE SCALE GENOMIC DNA]</scope>
    <source>
        <strain evidence="3">cv. Svevo</strain>
    </source>
</reference>
<dbReference type="EMBL" id="LT934119">
    <property type="protein sequence ID" value="VAI21891.1"/>
    <property type="molecule type" value="Genomic_DNA"/>
</dbReference>
<sequence>MDFALHLNSVVIWPCFNCRPRDIIPRMTGDWLLYMMVDGASQACFVILCLIYFCGAGILGQTKGQIKFLLGVPSHGFDRPNVVHDENASENMTRDIENSQDNALSLCTEKVLLARQAYDLVLLPSSFSSSCPVA</sequence>